<organism evidence="1">
    <name type="scientific">Arundo donax</name>
    <name type="common">Giant reed</name>
    <name type="synonym">Donax arundinaceus</name>
    <dbReference type="NCBI Taxonomy" id="35708"/>
    <lineage>
        <taxon>Eukaryota</taxon>
        <taxon>Viridiplantae</taxon>
        <taxon>Streptophyta</taxon>
        <taxon>Embryophyta</taxon>
        <taxon>Tracheophyta</taxon>
        <taxon>Spermatophyta</taxon>
        <taxon>Magnoliopsida</taxon>
        <taxon>Liliopsida</taxon>
        <taxon>Poales</taxon>
        <taxon>Poaceae</taxon>
        <taxon>PACMAD clade</taxon>
        <taxon>Arundinoideae</taxon>
        <taxon>Arundineae</taxon>
        <taxon>Arundo</taxon>
    </lineage>
</organism>
<sequence length="64" mass="7139">MCSKEFLALRACMQTVVISYAIVSQAADLFARVFILNTSIRCCLGPVNQGLYLETPRWSVLVDL</sequence>
<protein>
    <submittedName>
        <fullName evidence="1">Uncharacterized protein</fullName>
    </submittedName>
</protein>
<dbReference type="EMBL" id="GBRH01191123">
    <property type="protein sequence ID" value="JAE06773.1"/>
    <property type="molecule type" value="Transcribed_RNA"/>
</dbReference>
<name>A0A0A9FET1_ARUDO</name>
<reference evidence="1" key="1">
    <citation type="submission" date="2014-09" db="EMBL/GenBank/DDBJ databases">
        <authorList>
            <person name="Magalhaes I.L.F."/>
            <person name="Oliveira U."/>
            <person name="Santos F.R."/>
            <person name="Vidigal T.H.D.A."/>
            <person name="Brescovit A.D."/>
            <person name="Santos A.J."/>
        </authorList>
    </citation>
    <scope>NUCLEOTIDE SEQUENCE</scope>
    <source>
        <tissue evidence="1">Shoot tissue taken approximately 20 cm above the soil surface</tissue>
    </source>
</reference>
<accession>A0A0A9FET1</accession>
<proteinExistence type="predicted"/>
<reference evidence="1" key="2">
    <citation type="journal article" date="2015" name="Data Brief">
        <title>Shoot transcriptome of the giant reed, Arundo donax.</title>
        <authorList>
            <person name="Barrero R.A."/>
            <person name="Guerrero F.D."/>
            <person name="Moolhuijzen P."/>
            <person name="Goolsby J.A."/>
            <person name="Tidwell J."/>
            <person name="Bellgard S.E."/>
            <person name="Bellgard M.I."/>
        </authorList>
    </citation>
    <scope>NUCLEOTIDE SEQUENCE</scope>
    <source>
        <tissue evidence="1">Shoot tissue taken approximately 20 cm above the soil surface</tissue>
    </source>
</reference>
<evidence type="ECO:0000313" key="1">
    <source>
        <dbReference type="EMBL" id="JAE06773.1"/>
    </source>
</evidence>
<dbReference type="AlphaFoldDB" id="A0A0A9FET1"/>